<dbReference type="Proteomes" id="UP001144471">
    <property type="component" value="Unassembled WGS sequence"/>
</dbReference>
<comment type="catalytic activity">
    <reaction evidence="10">
        <text>ATP + H2O = ADP + phosphate + H(+)</text>
        <dbReference type="Rhea" id="RHEA:13065"/>
        <dbReference type="ChEBI" id="CHEBI:15377"/>
        <dbReference type="ChEBI" id="CHEBI:15378"/>
        <dbReference type="ChEBI" id="CHEBI:30616"/>
        <dbReference type="ChEBI" id="CHEBI:43474"/>
        <dbReference type="ChEBI" id="CHEBI:456216"/>
        <dbReference type="EC" id="5.6.2.4"/>
    </reaction>
</comment>
<evidence type="ECO:0000259" key="14">
    <source>
        <dbReference type="PROSITE" id="PS51217"/>
    </source>
</evidence>
<proteinExistence type="inferred from homology"/>
<evidence type="ECO:0000256" key="6">
    <source>
        <dbReference type="ARBA" id="ARBA00023125"/>
    </source>
</evidence>
<dbReference type="Pfam" id="PF13361">
    <property type="entry name" value="UvrD_C"/>
    <property type="match status" value="1"/>
</dbReference>
<protein>
    <recommendedName>
        <fullName evidence="9">DNA 3'-5' helicase</fullName>
        <ecNumber evidence="9">5.6.2.4</ecNumber>
    </recommendedName>
</protein>
<sequence length="724" mass="82874">MSILENLNIEQRKAAERVEGPLLILAGAGSGKTRTVTFRIAHMVLEKGISPYKILAVTFTNKAAREMKERVEGLIGEEAKRVMVSTFHSFGVRLLRMYGSKLGYDSNFNIYDADDQKRLVKNIMKDIGITDKNTTPARVVSAISKLKEEGITPEEYAADSRGFLESYRTVSAVYSKYNVALKNNNAMDFSDILVNTNKLMDDLEIREKIQERYQYIMVDEYQDTNKIQYEIVNKIAAKYENLCVVGDEDQSIYGFRGANIQNILDFEKDYPNAFVIKLEQNYRSTENILEAANHVIKNNESSRGKNLWTDKKGGQPISIIEAKDGREEAYFILQEINALKNQGYNYKDLTILYRTNAQSRAFEELFIKFGIAHKIFGGMQFYQRAEIKDIIAYMNVINNPKDSLSLMRILNVPKRKIGPATINKFREYAEANEMSLFEALGHTDDIKLGPALKITITEFYNGMMSLMEEAEYMPVSEIFTEILTTFRYKSYLEGIGDDRVEERLENVEELRNSITEREKNAEDLTLGEYLENISLVSATDDMEESKDYIKLMTIHNSKGLEFPVVFIAGMEDEVFPSQKADFDTGQLEEERRLCYVAITRAEKTLYICHANERFVYGQSQYRSRSRFLEEIPPHLLESKTKIEKPVQKKKPSASKGVENFNPFKKKVVGSADLNLPYSVNDRVTHKKFGLGIVRNANEKTVEVEFTAGKKKFLTAAIDKFIQKA</sequence>
<organism evidence="15 16">
    <name type="scientific">Propionigenium maris DSM 9537</name>
    <dbReference type="NCBI Taxonomy" id="1123000"/>
    <lineage>
        <taxon>Bacteria</taxon>
        <taxon>Fusobacteriati</taxon>
        <taxon>Fusobacteriota</taxon>
        <taxon>Fusobacteriia</taxon>
        <taxon>Fusobacteriales</taxon>
        <taxon>Fusobacteriaceae</taxon>
        <taxon>Propionigenium</taxon>
    </lineage>
</organism>
<feature type="domain" description="UvrD-like helicase ATP-binding" evidence="13">
    <location>
        <begin position="5"/>
        <end position="285"/>
    </location>
</feature>
<name>A0A9W6GP82_9FUSO</name>
<reference evidence="15" key="1">
    <citation type="submission" date="2022-12" db="EMBL/GenBank/DDBJ databases">
        <title>Reference genome sequencing for broad-spectrum identification of bacterial and archaeal isolates by mass spectrometry.</title>
        <authorList>
            <person name="Sekiguchi Y."/>
            <person name="Tourlousse D.M."/>
        </authorList>
    </citation>
    <scope>NUCLEOTIDE SEQUENCE</scope>
    <source>
        <strain evidence="15">10succ1</strain>
    </source>
</reference>
<accession>A0A9W6GP82</accession>
<evidence type="ECO:0000256" key="7">
    <source>
        <dbReference type="ARBA" id="ARBA00023235"/>
    </source>
</evidence>
<evidence type="ECO:0000256" key="11">
    <source>
        <dbReference type="PROSITE-ProRule" id="PRU00560"/>
    </source>
</evidence>
<dbReference type="GO" id="GO:0005829">
    <property type="term" value="C:cytosol"/>
    <property type="evidence" value="ECO:0007669"/>
    <property type="project" value="TreeGrafter"/>
</dbReference>
<dbReference type="GO" id="GO:0016787">
    <property type="term" value="F:hydrolase activity"/>
    <property type="evidence" value="ECO:0007669"/>
    <property type="project" value="UniProtKB-UniRule"/>
</dbReference>
<keyword evidence="5 11" id="KW-0067">ATP-binding</keyword>
<feature type="coiled-coil region" evidence="12">
    <location>
        <begin position="497"/>
        <end position="524"/>
    </location>
</feature>
<evidence type="ECO:0000256" key="10">
    <source>
        <dbReference type="ARBA" id="ARBA00048988"/>
    </source>
</evidence>
<evidence type="ECO:0000256" key="4">
    <source>
        <dbReference type="ARBA" id="ARBA00022806"/>
    </source>
</evidence>
<evidence type="ECO:0000256" key="8">
    <source>
        <dbReference type="ARBA" id="ARBA00034617"/>
    </source>
</evidence>
<dbReference type="GO" id="GO:0043138">
    <property type="term" value="F:3'-5' DNA helicase activity"/>
    <property type="evidence" value="ECO:0007669"/>
    <property type="project" value="UniProtKB-EC"/>
</dbReference>
<dbReference type="InterPro" id="IPR014016">
    <property type="entry name" value="UvrD-like_ATP-bd"/>
</dbReference>
<dbReference type="Gene3D" id="3.40.50.300">
    <property type="entry name" value="P-loop containing nucleotide triphosphate hydrolases"/>
    <property type="match status" value="2"/>
</dbReference>
<dbReference type="CDD" id="cd17932">
    <property type="entry name" value="DEXQc_UvrD"/>
    <property type="match status" value="1"/>
</dbReference>
<feature type="binding site" evidence="11">
    <location>
        <begin position="26"/>
        <end position="33"/>
    </location>
    <ligand>
        <name>ATP</name>
        <dbReference type="ChEBI" id="CHEBI:30616"/>
    </ligand>
</feature>
<keyword evidence="3 11" id="KW-0378">Hydrolase</keyword>
<keyword evidence="6" id="KW-0238">DNA-binding</keyword>
<comment type="similarity">
    <text evidence="1">Belongs to the helicase family. UvrD subfamily.</text>
</comment>
<dbReference type="PANTHER" id="PTHR11070:SF2">
    <property type="entry name" value="ATP-DEPENDENT DNA HELICASE SRS2"/>
    <property type="match status" value="1"/>
</dbReference>
<evidence type="ECO:0000256" key="5">
    <source>
        <dbReference type="ARBA" id="ARBA00022840"/>
    </source>
</evidence>
<dbReference type="GO" id="GO:0005524">
    <property type="term" value="F:ATP binding"/>
    <property type="evidence" value="ECO:0007669"/>
    <property type="project" value="UniProtKB-UniRule"/>
</dbReference>
<dbReference type="Gene3D" id="1.10.10.160">
    <property type="match status" value="1"/>
</dbReference>
<keyword evidence="4 11" id="KW-0347">Helicase</keyword>
<dbReference type="EC" id="5.6.2.4" evidence="9"/>
<evidence type="ECO:0000256" key="3">
    <source>
        <dbReference type="ARBA" id="ARBA00022801"/>
    </source>
</evidence>
<evidence type="ECO:0000259" key="13">
    <source>
        <dbReference type="PROSITE" id="PS51198"/>
    </source>
</evidence>
<evidence type="ECO:0000256" key="9">
    <source>
        <dbReference type="ARBA" id="ARBA00034808"/>
    </source>
</evidence>
<dbReference type="GO" id="GO:0000725">
    <property type="term" value="P:recombinational repair"/>
    <property type="evidence" value="ECO:0007669"/>
    <property type="project" value="TreeGrafter"/>
</dbReference>
<feature type="domain" description="UvrD-like helicase C-terminal" evidence="14">
    <location>
        <begin position="286"/>
        <end position="559"/>
    </location>
</feature>
<evidence type="ECO:0000256" key="1">
    <source>
        <dbReference type="ARBA" id="ARBA00009922"/>
    </source>
</evidence>
<dbReference type="PROSITE" id="PS51217">
    <property type="entry name" value="UVRD_HELICASE_CTER"/>
    <property type="match status" value="1"/>
</dbReference>
<dbReference type="GO" id="GO:0003677">
    <property type="term" value="F:DNA binding"/>
    <property type="evidence" value="ECO:0007669"/>
    <property type="project" value="UniProtKB-KW"/>
</dbReference>
<dbReference type="Pfam" id="PF00580">
    <property type="entry name" value="UvrD-helicase"/>
    <property type="match status" value="1"/>
</dbReference>
<dbReference type="InterPro" id="IPR000212">
    <property type="entry name" value="DNA_helicase_UvrD/REP"/>
</dbReference>
<keyword evidence="2 11" id="KW-0547">Nucleotide-binding</keyword>
<dbReference type="PANTHER" id="PTHR11070">
    <property type="entry name" value="UVRD / RECB / PCRA DNA HELICASE FAMILY MEMBER"/>
    <property type="match status" value="1"/>
</dbReference>
<keyword evidence="7" id="KW-0413">Isomerase</keyword>
<comment type="catalytic activity">
    <reaction evidence="8">
        <text>Couples ATP hydrolysis with the unwinding of duplex DNA by translocating in the 3'-5' direction.</text>
        <dbReference type="EC" id="5.6.2.4"/>
    </reaction>
</comment>
<dbReference type="InterPro" id="IPR014017">
    <property type="entry name" value="DNA_helicase_UvrD-like_C"/>
</dbReference>
<dbReference type="InterPro" id="IPR013986">
    <property type="entry name" value="DExx_box_DNA_helicase_dom_sf"/>
</dbReference>
<evidence type="ECO:0000313" key="15">
    <source>
        <dbReference type="EMBL" id="GLI57222.1"/>
    </source>
</evidence>
<dbReference type="SUPFAM" id="SSF52540">
    <property type="entry name" value="P-loop containing nucleoside triphosphate hydrolases"/>
    <property type="match status" value="1"/>
</dbReference>
<dbReference type="FunFam" id="1.10.486.10:FF:000003">
    <property type="entry name" value="ATP-dependent DNA helicase"/>
    <property type="match status" value="1"/>
</dbReference>
<dbReference type="EMBL" id="BSDY01000014">
    <property type="protein sequence ID" value="GLI57222.1"/>
    <property type="molecule type" value="Genomic_DNA"/>
</dbReference>
<dbReference type="RefSeq" id="WP_281836733.1">
    <property type="nucleotide sequence ID" value="NZ_BSDY01000014.1"/>
</dbReference>
<dbReference type="InterPro" id="IPR027417">
    <property type="entry name" value="P-loop_NTPase"/>
</dbReference>
<evidence type="ECO:0000256" key="2">
    <source>
        <dbReference type="ARBA" id="ARBA00022741"/>
    </source>
</evidence>
<dbReference type="PROSITE" id="PS51198">
    <property type="entry name" value="UVRD_HELICASE_ATP_BIND"/>
    <property type="match status" value="1"/>
</dbReference>
<gene>
    <name evidence="15" type="ORF">PM10SUCC1_27360</name>
</gene>
<evidence type="ECO:0000313" key="16">
    <source>
        <dbReference type="Proteomes" id="UP001144471"/>
    </source>
</evidence>
<dbReference type="Gene3D" id="1.10.486.10">
    <property type="entry name" value="PCRA, domain 4"/>
    <property type="match status" value="1"/>
</dbReference>
<dbReference type="GO" id="GO:0033202">
    <property type="term" value="C:DNA helicase complex"/>
    <property type="evidence" value="ECO:0007669"/>
    <property type="project" value="TreeGrafter"/>
</dbReference>
<evidence type="ECO:0000256" key="12">
    <source>
        <dbReference type="SAM" id="Coils"/>
    </source>
</evidence>
<keyword evidence="16" id="KW-1185">Reference proteome</keyword>
<keyword evidence="12" id="KW-0175">Coiled coil</keyword>
<comment type="caution">
    <text evidence="15">The sequence shown here is derived from an EMBL/GenBank/DDBJ whole genome shotgun (WGS) entry which is preliminary data.</text>
</comment>
<dbReference type="AlphaFoldDB" id="A0A9W6GP82"/>
<dbReference type="CDD" id="cd18807">
    <property type="entry name" value="SF1_C_UvrD"/>
    <property type="match status" value="1"/>
</dbReference>